<dbReference type="CDD" id="cd00761">
    <property type="entry name" value="Glyco_tranf_GTA_type"/>
    <property type="match status" value="1"/>
</dbReference>
<evidence type="ECO:0000256" key="2">
    <source>
        <dbReference type="ARBA" id="ARBA00022679"/>
    </source>
</evidence>
<dbReference type="InterPro" id="IPR001173">
    <property type="entry name" value="Glyco_trans_2-like"/>
</dbReference>
<feature type="domain" description="Glycosyltransferase 2-like" evidence="3">
    <location>
        <begin position="4"/>
        <end position="135"/>
    </location>
</feature>
<dbReference type="PATRIC" id="fig|1339315.3.peg.8"/>
<evidence type="ECO:0000259" key="3">
    <source>
        <dbReference type="Pfam" id="PF00535"/>
    </source>
</evidence>
<dbReference type="AlphaFoldDB" id="A0A015W9K2"/>
<proteinExistence type="predicted"/>
<protein>
    <submittedName>
        <fullName evidence="4">Glycosyl transferase 2 family protein</fullName>
    </submittedName>
</protein>
<dbReference type="Proteomes" id="UP000020529">
    <property type="component" value="Unassembled WGS sequence"/>
</dbReference>
<dbReference type="Pfam" id="PF00535">
    <property type="entry name" value="Glycos_transf_2"/>
    <property type="match status" value="1"/>
</dbReference>
<comment type="caution">
    <text evidence="4">The sequence shown here is derived from an EMBL/GenBank/DDBJ whole genome shotgun (WGS) entry which is preliminary data.</text>
</comment>
<keyword evidence="1" id="KW-0328">Glycosyltransferase</keyword>
<name>A0A015W9K2_BACFG</name>
<dbReference type="RefSeq" id="WP_050443957.1">
    <property type="nucleotide sequence ID" value="NZ_JGCY01000002.1"/>
</dbReference>
<sequence length="308" mass="35658">MKISVIVPAYNAQKSISRLIESLLSQTLKEFEILLIDDGSTDGTAGICDEYASKHTQLPTIKVFHKKNEGVAMARQLGIDNACGEYSIHADTDDWVEPTMLEEMYNKAVEENADVVICDFYANDGNMENYIKQQPDALDHISILHGLFQQLHGSCWNKLVKRVCYNTHGIKFPAGINHCEDLLTWIQLYQHPIKTAYLPKAFYHYVVNENSITHDFTRRTYEMRRAFYRELCKTITMKGFEPDKRKMRLGVLIEGYMYKVISNKDAWTELLKYNKRAAFCETHSPRWLFGYLCLAIGIFPIAKRILKY</sequence>
<dbReference type="PANTHER" id="PTHR22916:SF51">
    <property type="entry name" value="GLYCOSYLTRANSFERASE EPSH-RELATED"/>
    <property type="match status" value="1"/>
</dbReference>
<evidence type="ECO:0000256" key="1">
    <source>
        <dbReference type="ARBA" id="ARBA00022676"/>
    </source>
</evidence>
<organism evidence="4 5">
    <name type="scientific">Bacteroides fragilis str. 3988T(B)14</name>
    <dbReference type="NCBI Taxonomy" id="1339315"/>
    <lineage>
        <taxon>Bacteria</taxon>
        <taxon>Pseudomonadati</taxon>
        <taxon>Bacteroidota</taxon>
        <taxon>Bacteroidia</taxon>
        <taxon>Bacteroidales</taxon>
        <taxon>Bacteroidaceae</taxon>
        <taxon>Bacteroides</taxon>
    </lineage>
</organism>
<dbReference type="InterPro" id="IPR029044">
    <property type="entry name" value="Nucleotide-diphossugar_trans"/>
</dbReference>
<dbReference type="SUPFAM" id="SSF53448">
    <property type="entry name" value="Nucleotide-diphospho-sugar transferases"/>
    <property type="match status" value="1"/>
</dbReference>
<dbReference type="Gene3D" id="3.90.550.10">
    <property type="entry name" value="Spore Coat Polysaccharide Biosynthesis Protein SpsA, Chain A"/>
    <property type="match status" value="1"/>
</dbReference>
<gene>
    <name evidence="4" type="ORF">M124_3982</name>
</gene>
<keyword evidence="2 4" id="KW-0808">Transferase</keyword>
<reference evidence="4 5" key="1">
    <citation type="submission" date="2014-02" db="EMBL/GenBank/DDBJ databases">
        <authorList>
            <person name="Sears C."/>
            <person name="Carroll K."/>
            <person name="Sack B.R."/>
            <person name="Qadri F."/>
            <person name="Myers L.L."/>
            <person name="Chung G.-T."/>
            <person name="Escheverria P."/>
            <person name="Fraser C.M."/>
            <person name="Sadzewicz L."/>
            <person name="Shefchek K.A."/>
            <person name="Tallon L."/>
            <person name="Das S.P."/>
            <person name="Daugherty S."/>
            <person name="Mongodin E.F."/>
        </authorList>
    </citation>
    <scope>NUCLEOTIDE SEQUENCE [LARGE SCALE GENOMIC DNA]</scope>
    <source>
        <strain evidence="5">3988T(B)14</strain>
    </source>
</reference>
<evidence type="ECO:0000313" key="5">
    <source>
        <dbReference type="Proteomes" id="UP000020529"/>
    </source>
</evidence>
<dbReference type="GO" id="GO:0016758">
    <property type="term" value="F:hexosyltransferase activity"/>
    <property type="evidence" value="ECO:0007669"/>
    <property type="project" value="UniProtKB-ARBA"/>
</dbReference>
<evidence type="ECO:0000313" key="4">
    <source>
        <dbReference type="EMBL" id="EXY77120.1"/>
    </source>
</evidence>
<dbReference type="PANTHER" id="PTHR22916">
    <property type="entry name" value="GLYCOSYLTRANSFERASE"/>
    <property type="match status" value="1"/>
</dbReference>
<dbReference type="EMBL" id="JGCY01000002">
    <property type="protein sequence ID" value="EXY77120.1"/>
    <property type="molecule type" value="Genomic_DNA"/>
</dbReference>
<accession>A0A015W9K2</accession>